<dbReference type="Pfam" id="PF00892">
    <property type="entry name" value="EamA"/>
    <property type="match status" value="1"/>
</dbReference>
<dbReference type="RefSeq" id="WP_052118889.1">
    <property type="nucleotide sequence ID" value="NZ_JBDNZD010000014.1"/>
</dbReference>
<comment type="similarity">
    <text evidence="2">Belongs to the EamA transporter family.</text>
</comment>
<dbReference type="eggNOG" id="COG2962">
    <property type="taxonomic scope" value="Bacteria"/>
</dbReference>
<keyword evidence="6 8" id="KW-1133">Transmembrane helix</keyword>
<proteinExistence type="inferred from homology"/>
<evidence type="ECO:0000259" key="9">
    <source>
        <dbReference type="Pfam" id="PF00892"/>
    </source>
</evidence>
<dbReference type="NCBIfam" id="TIGR00688">
    <property type="entry name" value="rarD"/>
    <property type="match status" value="1"/>
</dbReference>
<keyword evidence="3" id="KW-0813">Transport</keyword>
<dbReference type="InterPro" id="IPR004626">
    <property type="entry name" value="RarD"/>
</dbReference>
<feature type="transmembrane region" description="Helical" evidence="8">
    <location>
        <begin position="135"/>
        <end position="152"/>
    </location>
</feature>
<comment type="caution">
    <text evidence="10">The sequence shown here is derived from an EMBL/GenBank/DDBJ whole genome shotgun (WGS) entry which is preliminary data.</text>
</comment>
<dbReference type="PANTHER" id="PTHR22911">
    <property type="entry name" value="ACYL-MALONYL CONDENSING ENZYME-RELATED"/>
    <property type="match status" value="1"/>
</dbReference>
<feature type="transmembrane region" description="Helical" evidence="8">
    <location>
        <begin position="12"/>
        <end position="31"/>
    </location>
</feature>
<dbReference type="PANTHER" id="PTHR22911:SF137">
    <property type="entry name" value="SOLUTE CARRIER FAMILY 35 MEMBER G2-RELATED"/>
    <property type="match status" value="1"/>
</dbReference>
<dbReference type="SUPFAM" id="SSF103481">
    <property type="entry name" value="Multidrug resistance efflux transporter EmrE"/>
    <property type="match status" value="2"/>
</dbReference>
<feature type="transmembrane region" description="Helical" evidence="8">
    <location>
        <begin position="187"/>
        <end position="204"/>
    </location>
</feature>
<keyword evidence="11" id="KW-1185">Reference proteome</keyword>
<feature type="transmembrane region" description="Helical" evidence="8">
    <location>
        <begin position="272"/>
        <end position="294"/>
    </location>
</feature>
<feature type="transmembrane region" description="Helical" evidence="8">
    <location>
        <begin position="244"/>
        <end position="266"/>
    </location>
</feature>
<dbReference type="OrthoDB" id="369870at2"/>
<feature type="domain" description="EamA" evidence="9">
    <location>
        <begin position="12"/>
        <end position="151"/>
    </location>
</feature>
<dbReference type="EMBL" id="JGZI01000009">
    <property type="protein sequence ID" value="KFI82517.1"/>
    <property type="molecule type" value="Genomic_DNA"/>
</dbReference>
<feature type="transmembrane region" description="Helical" evidence="8">
    <location>
        <begin position="43"/>
        <end position="61"/>
    </location>
</feature>
<feature type="transmembrane region" description="Helical" evidence="8">
    <location>
        <begin position="158"/>
        <end position="175"/>
    </location>
</feature>
<keyword evidence="4" id="KW-1003">Cell membrane</keyword>
<evidence type="ECO:0000256" key="1">
    <source>
        <dbReference type="ARBA" id="ARBA00004651"/>
    </source>
</evidence>
<dbReference type="Proteomes" id="UP000029050">
    <property type="component" value="Unassembled WGS sequence"/>
</dbReference>
<dbReference type="InterPro" id="IPR000620">
    <property type="entry name" value="EamA_dom"/>
</dbReference>
<evidence type="ECO:0000256" key="3">
    <source>
        <dbReference type="ARBA" id="ARBA00022448"/>
    </source>
</evidence>
<dbReference type="GO" id="GO:0005886">
    <property type="term" value="C:plasma membrane"/>
    <property type="evidence" value="ECO:0007669"/>
    <property type="project" value="UniProtKB-SubCell"/>
</dbReference>
<dbReference type="InterPro" id="IPR037185">
    <property type="entry name" value="EmrE-like"/>
</dbReference>
<protein>
    <submittedName>
        <fullName evidence="10">DMT superfamily drug/metabolite transporter</fullName>
    </submittedName>
</protein>
<evidence type="ECO:0000256" key="7">
    <source>
        <dbReference type="ARBA" id="ARBA00023136"/>
    </source>
</evidence>
<keyword evidence="5 8" id="KW-0812">Transmembrane</keyword>
<evidence type="ECO:0000256" key="6">
    <source>
        <dbReference type="ARBA" id="ARBA00022989"/>
    </source>
</evidence>
<feature type="transmembrane region" description="Helical" evidence="8">
    <location>
        <begin position="81"/>
        <end position="104"/>
    </location>
</feature>
<sequence length="308" mass="33695">MPTAPPVTQTPRGLLAITISSVAWGLLPIYWDALRSVASNTVLAYRIITTMVTMLILLALLRRHRHFFAACARLWKNKTLFLLAVIAALLISANWLLYIILVSVGKTLEASASYFLMPVMNMLIAIIVLRERTNAFGWISIALAALGVSIFIVGSGGVPWLGLVMALTFCGYGLLKRVVPLDSLQSITFETAVVTPLALLWLIWQPGFGVAHQQPGIIALLMGAGIVTAIPLITFAYGVQHSQYLTVGFVQYINPTLQFLSAILFLHEAINHTMLIAFCVIWLSLAVYSFALVLRHRATVKAVDPALP</sequence>
<evidence type="ECO:0000256" key="4">
    <source>
        <dbReference type="ARBA" id="ARBA00022475"/>
    </source>
</evidence>
<evidence type="ECO:0000313" key="11">
    <source>
        <dbReference type="Proteomes" id="UP000029050"/>
    </source>
</evidence>
<name>A0A087CGW7_9BIFI</name>
<organism evidence="10 11">
    <name type="scientific">Bifidobacterium psychraerophilum</name>
    <dbReference type="NCBI Taxonomy" id="218140"/>
    <lineage>
        <taxon>Bacteria</taxon>
        <taxon>Bacillati</taxon>
        <taxon>Actinomycetota</taxon>
        <taxon>Actinomycetes</taxon>
        <taxon>Bifidobacteriales</taxon>
        <taxon>Bifidobacteriaceae</taxon>
        <taxon>Bifidobacterium</taxon>
    </lineage>
</organism>
<comment type="subcellular location">
    <subcellularLocation>
        <location evidence="1">Cell membrane</location>
        <topology evidence="1">Multi-pass membrane protein</topology>
    </subcellularLocation>
</comment>
<evidence type="ECO:0000256" key="2">
    <source>
        <dbReference type="ARBA" id="ARBA00007362"/>
    </source>
</evidence>
<feature type="transmembrane region" description="Helical" evidence="8">
    <location>
        <begin position="216"/>
        <end position="237"/>
    </location>
</feature>
<accession>A0A087CGW7</accession>
<evidence type="ECO:0000256" key="5">
    <source>
        <dbReference type="ARBA" id="ARBA00022692"/>
    </source>
</evidence>
<reference evidence="10" key="1">
    <citation type="submission" date="2014-03" db="EMBL/GenBank/DDBJ databases">
        <title>Genomics of Bifidobacteria.</title>
        <authorList>
            <person name="Ventura M."/>
            <person name="Milani C."/>
            <person name="Lugli G.A."/>
        </authorList>
    </citation>
    <scope>NUCLEOTIDE SEQUENCE [LARGE SCALE GENOMIC DNA]</scope>
    <source>
        <strain evidence="10">LMG 21775</strain>
    </source>
</reference>
<keyword evidence="7 8" id="KW-0472">Membrane</keyword>
<evidence type="ECO:0000256" key="8">
    <source>
        <dbReference type="SAM" id="Phobius"/>
    </source>
</evidence>
<dbReference type="GeneID" id="98300573"/>
<feature type="transmembrane region" description="Helical" evidence="8">
    <location>
        <begin position="110"/>
        <end position="128"/>
    </location>
</feature>
<dbReference type="AlphaFoldDB" id="A0A087CGW7"/>
<evidence type="ECO:0000313" key="10">
    <source>
        <dbReference type="EMBL" id="KFI82517.1"/>
    </source>
</evidence>
<gene>
    <name evidence="10" type="ORF">BPSY_1367</name>
</gene>